<evidence type="ECO:0000256" key="1">
    <source>
        <dbReference type="ARBA" id="ARBA00006432"/>
    </source>
</evidence>
<dbReference type="PROSITE" id="PS00455">
    <property type="entry name" value="AMP_BINDING"/>
    <property type="match status" value="1"/>
</dbReference>
<keyword evidence="2 6" id="KW-0436">Ligase</keyword>
<feature type="domain" description="AMP-dependent synthetase/ligase" evidence="4">
    <location>
        <begin position="49"/>
        <end position="419"/>
    </location>
</feature>
<accession>A0A1X6XP29</accession>
<protein>
    <submittedName>
        <fullName evidence="6">Probable long-chain-fatty-acid--CoA ligase</fullName>
    </submittedName>
</protein>
<dbReference type="InterPro" id="IPR025110">
    <property type="entry name" value="AMP-bd_C"/>
</dbReference>
<keyword evidence="7" id="KW-1185">Reference proteome</keyword>
<feature type="region of interest" description="Disordered" evidence="3">
    <location>
        <begin position="1"/>
        <end position="28"/>
    </location>
</feature>
<dbReference type="Proteomes" id="UP000196581">
    <property type="component" value="Unassembled WGS sequence"/>
</dbReference>
<dbReference type="InterPro" id="IPR020845">
    <property type="entry name" value="AMP-binding_CS"/>
</dbReference>
<organism evidence="6 7">
    <name type="scientific">Brevibacterium yomogidense</name>
    <dbReference type="NCBI Taxonomy" id="946573"/>
    <lineage>
        <taxon>Bacteria</taxon>
        <taxon>Bacillati</taxon>
        <taxon>Actinomycetota</taxon>
        <taxon>Actinomycetes</taxon>
        <taxon>Micrococcales</taxon>
        <taxon>Brevibacteriaceae</taxon>
        <taxon>Brevibacterium</taxon>
    </lineage>
</organism>
<dbReference type="PANTHER" id="PTHR43201:SF5">
    <property type="entry name" value="MEDIUM-CHAIN ACYL-COA LIGASE ACSF2, MITOCHONDRIAL"/>
    <property type="match status" value="1"/>
</dbReference>
<dbReference type="Gene3D" id="3.30.300.30">
    <property type="match status" value="1"/>
</dbReference>
<dbReference type="GO" id="GO:0031956">
    <property type="term" value="F:medium-chain fatty acid-CoA ligase activity"/>
    <property type="evidence" value="ECO:0007669"/>
    <property type="project" value="TreeGrafter"/>
</dbReference>
<dbReference type="InterPro" id="IPR042099">
    <property type="entry name" value="ANL_N_sf"/>
</dbReference>
<sequence length="555" mass="59412">MPPAHTPTVPHPSADTADEALPGTHVPHPAATVASRLSRSPSLIARLLRHAHEVPDRPALRYQGSETSWEEHRDAVLRTAHDLRDRGVGPGDRVALLLTNRPEFLTVTHAAAAIGAITVPVNFRLTAEEVSFILGHSSPRVLVTEPQTRSLAENAVAHRPDSTGPMVPAAASAAAPALLDCTDDWLTRVTADGTPLAVDEIHIPHDDDDYAILYTSGTTGRPKGAVLSHLNLYNGGVQNGLRWGADDTSTVMLAPPLFHVGSFMSSHAALAAGAASLVIPSAGFDAATTLTTMQDEDVTSAFMVPQQWHLLCDEIERRGDSGLSLTHASWGGAPATEKLLRRMASCMPKAQITAVFGQTETCGTAVSLAFEDSLTKIGSVGRPTAETWIRIVDPSMNDVGVNEVGEIVYRGTCVMNRYWDDPAATAEAFAGGWFHSGDLVRRDADGFLYVVDRIKDMIISGGENIYCAEIENALSWHPDLAEVTVVGRPDDVWGEVPVACIVPVEGAAAPTLADVRGFLNDRLARYKHPKDLVVLDQLPRTGMGKIHKTVLRGSV</sequence>
<evidence type="ECO:0000256" key="3">
    <source>
        <dbReference type="SAM" id="MobiDB-lite"/>
    </source>
</evidence>
<name>A0A1X6XP29_9MICO</name>
<reference evidence="7" key="1">
    <citation type="submission" date="2017-02" db="EMBL/GenBank/DDBJ databases">
        <authorList>
            <person name="Dridi B."/>
        </authorList>
    </citation>
    <scope>NUCLEOTIDE SEQUENCE [LARGE SCALE GENOMIC DNA]</scope>
    <source>
        <strain evidence="7">B Co 03.10</strain>
    </source>
</reference>
<dbReference type="GO" id="GO:0006631">
    <property type="term" value="P:fatty acid metabolic process"/>
    <property type="evidence" value="ECO:0007669"/>
    <property type="project" value="TreeGrafter"/>
</dbReference>
<dbReference type="RefSeq" id="WP_218777962.1">
    <property type="nucleotide sequence ID" value="NZ_FWFF01000020.1"/>
</dbReference>
<proteinExistence type="inferred from homology"/>
<dbReference type="SUPFAM" id="SSF56801">
    <property type="entry name" value="Acetyl-CoA synthetase-like"/>
    <property type="match status" value="1"/>
</dbReference>
<evidence type="ECO:0000259" key="4">
    <source>
        <dbReference type="Pfam" id="PF00501"/>
    </source>
</evidence>
<dbReference type="InterPro" id="IPR045851">
    <property type="entry name" value="AMP-bd_C_sf"/>
</dbReference>
<dbReference type="PANTHER" id="PTHR43201">
    <property type="entry name" value="ACYL-COA SYNTHETASE"/>
    <property type="match status" value="1"/>
</dbReference>
<dbReference type="Pfam" id="PF13193">
    <property type="entry name" value="AMP-binding_C"/>
    <property type="match status" value="1"/>
</dbReference>
<dbReference type="Pfam" id="PF00501">
    <property type="entry name" value="AMP-binding"/>
    <property type="match status" value="1"/>
</dbReference>
<gene>
    <name evidence="6" type="ORF">FM105_13920</name>
</gene>
<evidence type="ECO:0000313" key="6">
    <source>
        <dbReference type="EMBL" id="SLN00972.1"/>
    </source>
</evidence>
<evidence type="ECO:0000313" key="7">
    <source>
        <dbReference type="Proteomes" id="UP000196581"/>
    </source>
</evidence>
<dbReference type="AlphaFoldDB" id="A0A1X6XP29"/>
<evidence type="ECO:0000259" key="5">
    <source>
        <dbReference type="Pfam" id="PF13193"/>
    </source>
</evidence>
<feature type="domain" description="AMP-binding enzyme C-terminal" evidence="5">
    <location>
        <begin position="469"/>
        <end position="545"/>
    </location>
</feature>
<dbReference type="InterPro" id="IPR000873">
    <property type="entry name" value="AMP-dep_synth/lig_dom"/>
</dbReference>
<evidence type="ECO:0000256" key="2">
    <source>
        <dbReference type="ARBA" id="ARBA00022598"/>
    </source>
</evidence>
<dbReference type="EMBL" id="FWFF01000020">
    <property type="protein sequence ID" value="SLN00972.1"/>
    <property type="molecule type" value="Genomic_DNA"/>
</dbReference>
<comment type="similarity">
    <text evidence="1">Belongs to the ATP-dependent AMP-binding enzyme family.</text>
</comment>
<dbReference type="Gene3D" id="3.40.50.12780">
    <property type="entry name" value="N-terminal domain of ligase-like"/>
    <property type="match status" value="1"/>
</dbReference>